<gene>
    <name evidence="1" type="ORF">Y1Q_0007297</name>
</gene>
<proteinExistence type="predicted"/>
<dbReference type="Proteomes" id="UP000050525">
    <property type="component" value="Unassembled WGS sequence"/>
</dbReference>
<protein>
    <submittedName>
        <fullName evidence="1">Uncharacterized protein</fullName>
    </submittedName>
</protein>
<reference evidence="1 2" key="1">
    <citation type="journal article" date="2012" name="Genome Biol.">
        <title>Sequencing three crocodilian genomes to illuminate the evolution of archosaurs and amniotes.</title>
        <authorList>
            <person name="St John J.A."/>
            <person name="Braun E.L."/>
            <person name="Isberg S.R."/>
            <person name="Miles L.G."/>
            <person name="Chong A.Y."/>
            <person name="Gongora J."/>
            <person name="Dalzell P."/>
            <person name="Moran C."/>
            <person name="Bed'hom B."/>
            <person name="Abzhanov A."/>
            <person name="Burgess S.C."/>
            <person name="Cooksey A.M."/>
            <person name="Castoe T.A."/>
            <person name="Crawford N.G."/>
            <person name="Densmore L.D."/>
            <person name="Drew J.C."/>
            <person name="Edwards S.V."/>
            <person name="Faircloth B.C."/>
            <person name="Fujita M.K."/>
            <person name="Greenwold M.J."/>
            <person name="Hoffmann F.G."/>
            <person name="Howard J.M."/>
            <person name="Iguchi T."/>
            <person name="Janes D.E."/>
            <person name="Khan S.Y."/>
            <person name="Kohno S."/>
            <person name="de Koning A.J."/>
            <person name="Lance S.L."/>
            <person name="McCarthy F.M."/>
            <person name="McCormack J.E."/>
            <person name="Merchant M.E."/>
            <person name="Peterson D.G."/>
            <person name="Pollock D.D."/>
            <person name="Pourmand N."/>
            <person name="Raney B.J."/>
            <person name="Roessler K.A."/>
            <person name="Sanford J.R."/>
            <person name="Sawyer R.H."/>
            <person name="Schmidt C.J."/>
            <person name="Triplett E.W."/>
            <person name="Tuberville T.D."/>
            <person name="Venegas-Anaya M."/>
            <person name="Howard J.T."/>
            <person name="Jarvis E.D."/>
            <person name="Guillette L.J.Jr."/>
            <person name="Glenn T.C."/>
            <person name="Green R.E."/>
            <person name="Ray D.A."/>
        </authorList>
    </citation>
    <scope>NUCLEOTIDE SEQUENCE [LARGE SCALE GENOMIC DNA]</scope>
    <source>
        <strain evidence="1">KSC_2009_1</strain>
    </source>
</reference>
<organism evidence="1 2">
    <name type="scientific">Alligator mississippiensis</name>
    <name type="common">American alligator</name>
    <dbReference type="NCBI Taxonomy" id="8496"/>
    <lineage>
        <taxon>Eukaryota</taxon>
        <taxon>Metazoa</taxon>
        <taxon>Chordata</taxon>
        <taxon>Craniata</taxon>
        <taxon>Vertebrata</taxon>
        <taxon>Euteleostomi</taxon>
        <taxon>Archelosauria</taxon>
        <taxon>Archosauria</taxon>
        <taxon>Crocodylia</taxon>
        <taxon>Alligatoridae</taxon>
        <taxon>Alligatorinae</taxon>
        <taxon>Alligator</taxon>
    </lineage>
</organism>
<sequence>MSPGSSRIPQVTPGPPMRPILATGKEALVGLPVVGEPQRNARPITCPVKGQNHIPVPLLTEDRHLMKRNSHKVIDI</sequence>
<evidence type="ECO:0000313" key="2">
    <source>
        <dbReference type="Proteomes" id="UP000050525"/>
    </source>
</evidence>
<comment type="caution">
    <text evidence="1">The sequence shown here is derived from an EMBL/GenBank/DDBJ whole genome shotgun (WGS) entry which is preliminary data.</text>
</comment>
<dbReference type="AlphaFoldDB" id="A0A151NNG6"/>
<accession>A0A151NNG6</accession>
<keyword evidence="2" id="KW-1185">Reference proteome</keyword>
<name>A0A151NNG6_ALLMI</name>
<evidence type="ECO:0000313" key="1">
    <source>
        <dbReference type="EMBL" id="KYO38189.1"/>
    </source>
</evidence>
<dbReference type="EMBL" id="AKHW03002528">
    <property type="protein sequence ID" value="KYO38189.1"/>
    <property type="molecule type" value="Genomic_DNA"/>
</dbReference>